<evidence type="ECO:0000256" key="1">
    <source>
        <dbReference type="SAM" id="MobiDB-lite"/>
    </source>
</evidence>
<evidence type="ECO:0000256" key="2">
    <source>
        <dbReference type="SAM" id="SignalP"/>
    </source>
</evidence>
<proteinExistence type="predicted"/>
<evidence type="ECO:0000313" key="4">
    <source>
        <dbReference type="Proteomes" id="UP000198914"/>
    </source>
</evidence>
<feature type="signal peptide" evidence="2">
    <location>
        <begin position="1"/>
        <end position="30"/>
    </location>
</feature>
<reference evidence="4" key="1">
    <citation type="submission" date="2016-10" db="EMBL/GenBank/DDBJ databases">
        <authorList>
            <person name="Varghese N."/>
            <person name="Submissions S."/>
        </authorList>
    </citation>
    <scope>NUCLEOTIDE SEQUENCE [LARGE SCALE GENOMIC DNA]</scope>
    <source>
        <strain evidence="4">DSM 100420</strain>
    </source>
</reference>
<dbReference type="AlphaFoldDB" id="A0A1H3RP54"/>
<feature type="chain" id="PRO_5011621835" evidence="2">
    <location>
        <begin position="31"/>
        <end position="383"/>
    </location>
</feature>
<dbReference type="EMBL" id="FNPX01000009">
    <property type="protein sequence ID" value="SDZ27476.1"/>
    <property type="molecule type" value="Genomic_DNA"/>
</dbReference>
<name>A0A1H3RP54_9RHOB</name>
<sequence length="383" mass="39879">MGLGRNMIVRNLMIGLGTCALLAVGSTAEAQRTVRNTPGPAETPPASYTAAQYVDSRGCVFVRAGFDGVTRWVPRVNRDRTVVCGQPASRPRATDAAAASAQPAATSTTTVQAAEPVIRRDPAPATSRVIMEAAPRPKPAQGAATATGSRQVARSPRPSRPTAPRPMHQAVTVAPGRTALPLPAGCGASDLSARYLRNTPACIAALQARSGSAPSAIEVIAPQVATAPATPRRASRMQRAPTVIAVVPNPNAVRVNPAAPSPNRASGPATVGCRGASDLSARYLRAATQCGGDRNWSLAPRSSLEAEGITTAASRNTGQTVLVPAARSTFDPTTPPSGYRAAFDDGRLNPNRGPRTLEGDYQSQAVWTNETPRRLRGVILVER</sequence>
<feature type="region of interest" description="Disordered" evidence="1">
    <location>
        <begin position="84"/>
        <end position="167"/>
    </location>
</feature>
<keyword evidence="4" id="KW-1185">Reference proteome</keyword>
<protein>
    <submittedName>
        <fullName evidence="3">Uncharacterized protein</fullName>
    </submittedName>
</protein>
<evidence type="ECO:0000313" key="3">
    <source>
        <dbReference type="EMBL" id="SDZ27476.1"/>
    </source>
</evidence>
<keyword evidence="2" id="KW-0732">Signal</keyword>
<dbReference type="STRING" id="1244108.SAMN05444004_10953"/>
<gene>
    <name evidence="3" type="ORF">SAMN05444004_10953</name>
</gene>
<feature type="region of interest" description="Disordered" evidence="1">
    <location>
        <begin position="327"/>
        <end position="363"/>
    </location>
</feature>
<feature type="compositionally biased region" description="Low complexity" evidence="1">
    <location>
        <begin position="87"/>
        <end position="114"/>
    </location>
</feature>
<organism evidence="3 4">
    <name type="scientific">Jannaschia faecimaris</name>
    <dbReference type="NCBI Taxonomy" id="1244108"/>
    <lineage>
        <taxon>Bacteria</taxon>
        <taxon>Pseudomonadati</taxon>
        <taxon>Pseudomonadota</taxon>
        <taxon>Alphaproteobacteria</taxon>
        <taxon>Rhodobacterales</taxon>
        <taxon>Roseobacteraceae</taxon>
        <taxon>Jannaschia</taxon>
    </lineage>
</organism>
<dbReference type="Proteomes" id="UP000198914">
    <property type="component" value="Unassembled WGS sequence"/>
</dbReference>
<accession>A0A1H3RP54</accession>